<dbReference type="GO" id="GO:0016301">
    <property type="term" value="F:kinase activity"/>
    <property type="evidence" value="ECO:0007669"/>
    <property type="project" value="UniProtKB-KW"/>
</dbReference>
<dbReference type="Gene3D" id="3.40.1190.20">
    <property type="match status" value="1"/>
</dbReference>
<evidence type="ECO:0000313" key="6">
    <source>
        <dbReference type="EMBL" id="RWZ64528.1"/>
    </source>
</evidence>
<dbReference type="PROSITE" id="PS00584">
    <property type="entry name" value="PFKB_KINASES_2"/>
    <property type="match status" value="1"/>
</dbReference>
<dbReference type="InterPro" id="IPR029056">
    <property type="entry name" value="Ribokinase-like"/>
</dbReference>
<dbReference type="PROSITE" id="PS00583">
    <property type="entry name" value="PFKB_KINASES_1"/>
    <property type="match status" value="1"/>
</dbReference>
<evidence type="ECO:0000256" key="4">
    <source>
        <dbReference type="RuleBase" id="RU003704"/>
    </source>
</evidence>
<keyword evidence="3 4" id="KW-0418">Kinase</keyword>
<dbReference type="Pfam" id="PF00294">
    <property type="entry name" value="PfkB"/>
    <property type="match status" value="1"/>
</dbReference>
<proteinExistence type="inferred from homology"/>
<dbReference type="PRINTS" id="PR00990">
    <property type="entry name" value="RIBOKINASE"/>
</dbReference>
<keyword evidence="7" id="KW-1185">Reference proteome</keyword>
<comment type="similarity">
    <text evidence="1 4">Belongs to the carbohydrate kinase PfkB family.</text>
</comment>
<name>A0A3S4C8K1_9MICO</name>
<evidence type="ECO:0000256" key="1">
    <source>
        <dbReference type="ARBA" id="ARBA00010688"/>
    </source>
</evidence>
<dbReference type="RefSeq" id="WP_128498306.1">
    <property type="nucleotide sequence ID" value="NZ_RZNC01000002.1"/>
</dbReference>
<evidence type="ECO:0000259" key="5">
    <source>
        <dbReference type="Pfam" id="PF00294"/>
    </source>
</evidence>
<dbReference type="InterPro" id="IPR002173">
    <property type="entry name" value="Carboh/pur_kinase_PfkB_CS"/>
</dbReference>
<feature type="domain" description="Carbohydrate kinase PfkB" evidence="5">
    <location>
        <begin position="16"/>
        <end position="303"/>
    </location>
</feature>
<gene>
    <name evidence="6" type="ORF">ELQ92_07160</name>
</gene>
<evidence type="ECO:0000256" key="2">
    <source>
        <dbReference type="ARBA" id="ARBA00022679"/>
    </source>
</evidence>
<organism evidence="6 7">
    <name type="scientific">Labedella populi</name>
    <dbReference type="NCBI Taxonomy" id="2498850"/>
    <lineage>
        <taxon>Bacteria</taxon>
        <taxon>Bacillati</taxon>
        <taxon>Actinomycetota</taxon>
        <taxon>Actinomycetes</taxon>
        <taxon>Micrococcales</taxon>
        <taxon>Microbacteriaceae</taxon>
        <taxon>Labedella</taxon>
    </lineage>
</organism>
<sequence>MIAHSEDSSPGRSSGVVVVGQAARDLVLRTEHLPEPNGDAAVAETIETLGGKGANQSVGLRQLGASVRLLAVLGTDAAGDDAARTATSDGIDLDWLVRRGTTALLVDVVDADASRFLLERVPDDSLVVEDDVRAAVAAGVLDGCDTVVLQLQQPPTTVLEAARAARERGLRVVIDGGLEGGARDEALGLADVVRADATEARMLTGTSLSSPDEARAAAASILSAGVSVVALTVEGEGDLVAWPDGDAFFAFGDAHVVDPTGAGDAFVAGLVTGLRLELHPGAAGELAHRAAAATVGRVGGRPDLRHIAPGA</sequence>
<dbReference type="InterPro" id="IPR002139">
    <property type="entry name" value="Ribo/fructo_kinase"/>
</dbReference>
<reference evidence="6 7" key="1">
    <citation type="submission" date="2018-12" db="EMBL/GenBank/DDBJ databases">
        <authorList>
            <person name="Li F."/>
        </authorList>
    </citation>
    <scope>NUCLEOTIDE SEQUENCE [LARGE SCALE GENOMIC DNA]</scope>
    <source>
        <strain evidence="6 7">8H24J-4-2</strain>
    </source>
</reference>
<dbReference type="PANTHER" id="PTHR10584">
    <property type="entry name" value="SUGAR KINASE"/>
    <property type="match status" value="1"/>
</dbReference>
<evidence type="ECO:0000256" key="3">
    <source>
        <dbReference type="ARBA" id="ARBA00022777"/>
    </source>
</evidence>
<dbReference type="PANTHER" id="PTHR10584:SF166">
    <property type="entry name" value="RIBOKINASE"/>
    <property type="match status" value="1"/>
</dbReference>
<dbReference type="AlphaFoldDB" id="A0A3S4C8K1"/>
<dbReference type="EMBL" id="RZNC01000002">
    <property type="protein sequence ID" value="RWZ64528.1"/>
    <property type="molecule type" value="Genomic_DNA"/>
</dbReference>
<keyword evidence="2 4" id="KW-0808">Transferase</keyword>
<evidence type="ECO:0000313" key="7">
    <source>
        <dbReference type="Proteomes" id="UP000288603"/>
    </source>
</evidence>
<dbReference type="OrthoDB" id="9808601at2"/>
<protein>
    <submittedName>
        <fullName evidence="6">Ribokinase</fullName>
    </submittedName>
</protein>
<dbReference type="Proteomes" id="UP000288603">
    <property type="component" value="Unassembled WGS sequence"/>
</dbReference>
<comment type="caution">
    <text evidence="6">The sequence shown here is derived from an EMBL/GenBank/DDBJ whole genome shotgun (WGS) entry which is preliminary data.</text>
</comment>
<dbReference type="SUPFAM" id="SSF53613">
    <property type="entry name" value="Ribokinase-like"/>
    <property type="match status" value="1"/>
</dbReference>
<accession>A0A3S4C8K1</accession>
<dbReference type="InterPro" id="IPR011611">
    <property type="entry name" value="PfkB_dom"/>
</dbReference>
<dbReference type="GO" id="GO:0006796">
    <property type="term" value="P:phosphate-containing compound metabolic process"/>
    <property type="evidence" value="ECO:0007669"/>
    <property type="project" value="UniProtKB-ARBA"/>
</dbReference>